<name>A0ABU0AQ87_9BACI</name>
<dbReference type="EMBL" id="JAUSUB010000021">
    <property type="protein sequence ID" value="MDQ0272210.1"/>
    <property type="molecule type" value="Genomic_DNA"/>
</dbReference>
<organism evidence="1 2">
    <name type="scientific">Cytobacillus purgationiresistens</name>
    <dbReference type="NCBI Taxonomy" id="863449"/>
    <lineage>
        <taxon>Bacteria</taxon>
        <taxon>Bacillati</taxon>
        <taxon>Bacillota</taxon>
        <taxon>Bacilli</taxon>
        <taxon>Bacillales</taxon>
        <taxon>Bacillaceae</taxon>
        <taxon>Cytobacillus</taxon>
    </lineage>
</organism>
<protein>
    <submittedName>
        <fullName evidence="1">Uncharacterized protein</fullName>
    </submittedName>
</protein>
<keyword evidence="2" id="KW-1185">Reference proteome</keyword>
<accession>A0ABU0AQ87</accession>
<dbReference type="Proteomes" id="UP001238088">
    <property type="component" value="Unassembled WGS sequence"/>
</dbReference>
<reference evidence="1 2" key="1">
    <citation type="submission" date="2023-07" db="EMBL/GenBank/DDBJ databases">
        <title>Genomic Encyclopedia of Type Strains, Phase IV (KMG-IV): sequencing the most valuable type-strain genomes for metagenomic binning, comparative biology and taxonomic classification.</title>
        <authorList>
            <person name="Goeker M."/>
        </authorList>
    </citation>
    <scope>NUCLEOTIDE SEQUENCE [LARGE SCALE GENOMIC DNA]</scope>
    <source>
        <strain evidence="1 2">DSM 23494</strain>
    </source>
</reference>
<comment type="caution">
    <text evidence="1">The sequence shown here is derived from an EMBL/GenBank/DDBJ whole genome shotgun (WGS) entry which is preliminary data.</text>
</comment>
<proteinExistence type="predicted"/>
<evidence type="ECO:0000313" key="1">
    <source>
        <dbReference type="EMBL" id="MDQ0272210.1"/>
    </source>
</evidence>
<evidence type="ECO:0000313" key="2">
    <source>
        <dbReference type="Proteomes" id="UP001238088"/>
    </source>
</evidence>
<gene>
    <name evidence="1" type="ORF">J2S17_004102</name>
</gene>
<sequence length="227" mass="26223">MVMRDHSILNLNEYRALKQAQGERSINHLHSLAMDFINQHVNIREKVRAKHLFRKKLELPPEEALSEQLQVIFLDWFMFDYKTVQGLTIFNLFIKYRTLCLKEYELIQAALCLSAVMEPLEIAHISKDGKVSVKEADGKAASLQISSMNPLNLQQGAVLLLRKVPGVYHDIVIGPVIHLKAADRLEKIKMGFERCKISEPEMTWRAYLKLFALEILLPLESWERIGE</sequence>
<dbReference type="RefSeq" id="WP_307477496.1">
    <property type="nucleotide sequence ID" value="NZ_JAUSUB010000021.1"/>
</dbReference>